<evidence type="ECO:0000256" key="3">
    <source>
        <dbReference type="SAM" id="SignalP"/>
    </source>
</evidence>
<dbReference type="RefSeq" id="WP_353110949.1">
    <property type="nucleotide sequence ID" value="NZ_APND01000002.1"/>
</dbReference>
<feature type="compositionally biased region" description="Basic and acidic residues" evidence="2">
    <location>
        <begin position="213"/>
        <end position="223"/>
    </location>
</feature>
<feature type="signal peptide" evidence="3">
    <location>
        <begin position="1"/>
        <end position="23"/>
    </location>
</feature>
<dbReference type="InterPro" id="IPR014004">
    <property type="entry name" value="Transpt-assoc_nodulatn_dom_bac"/>
</dbReference>
<feature type="coiled-coil region" evidence="1">
    <location>
        <begin position="33"/>
        <end position="95"/>
    </location>
</feature>
<dbReference type="Proteomes" id="UP001460888">
    <property type="component" value="Unassembled WGS sequence"/>
</dbReference>
<dbReference type="SMART" id="SM00749">
    <property type="entry name" value="BON"/>
    <property type="match status" value="1"/>
</dbReference>
<comment type="caution">
    <text evidence="5">The sequence shown here is derived from an EMBL/GenBank/DDBJ whole genome shotgun (WGS) entry which is preliminary data.</text>
</comment>
<feature type="compositionally biased region" description="Basic and acidic residues" evidence="2">
    <location>
        <begin position="180"/>
        <end position="194"/>
    </location>
</feature>
<keyword evidence="6" id="KW-1185">Reference proteome</keyword>
<dbReference type="PANTHER" id="PTHR34606:SF15">
    <property type="entry name" value="BON DOMAIN-CONTAINING PROTEIN"/>
    <property type="match status" value="1"/>
</dbReference>
<evidence type="ECO:0000256" key="2">
    <source>
        <dbReference type="SAM" id="MobiDB-lite"/>
    </source>
</evidence>
<keyword evidence="3" id="KW-0732">Signal</keyword>
<feature type="domain" description="BON" evidence="4">
    <location>
        <begin position="94"/>
        <end position="162"/>
    </location>
</feature>
<keyword evidence="1" id="KW-0175">Coiled coil</keyword>
<sequence>MTTQSVRPAALLVAITLGLATLAGCSETPQEKYDNAVEKLNETRESRNDAQEKVASKKEELSELQANLNEAEAKLQEARKKVEAASQAVNKTVNDEVLFRTIQREVLDKKEFDKAAISVGVKNRVVTLTGNVPDDETRKRAIKLARSQAGVQDVIDELEVADGETSAPPPASNATSNAEKPSDKPQQKAPEQKKPQPPKKAAGDKPASAENKPQSENDGDKPSASDSGDDSSSSEKPAKPEPQMGES</sequence>
<dbReference type="EMBL" id="APND01000002">
    <property type="protein sequence ID" value="MES1929463.1"/>
    <property type="molecule type" value="Genomic_DNA"/>
</dbReference>
<feature type="region of interest" description="Disordered" evidence="2">
    <location>
        <begin position="160"/>
        <end position="247"/>
    </location>
</feature>
<evidence type="ECO:0000313" key="5">
    <source>
        <dbReference type="EMBL" id="MES1929463.1"/>
    </source>
</evidence>
<dbReference type="PROSITE" id="PS51257">
    <property type="entry name" value="PROKAR_LIPOPROTEIN"/>
    <property type="match status" value="1"/>
</dbReference>
<evidence type="ECO:0000256" key="1">
    <source>
        <dbReference type="SAM" id="Coils"/>
    </source>
</evidence>
<dbReference type="Pfam" id="PF04972">
    <property type="entry name" value="BON"/>
    <property type="match status" value="1"/>
</dbReference>
<name>A0ABV2B0S0_9GAMM</name>
<dbReference type="InterPro" id="IPR051686">
    <property type="entry name" value="Lipoprotein_DolP"/>
</dbReference>
<gene>
    <name evidence="5" type="ORF">SADO_09402</name>
</gene>
<feature type="chain" id="PRO_5045807345" description="BON domain-containing protein" evidence="3">
    <location>
        <begin position="24"/>
        <end position="247"/>
    </location>
</feature>
<organism evidence="5 6">
    <name type="scientific">Salinisphaera dokdonensis CL-ES53</name>
    <dbReference type="NCBI Taxonomy" id="1304272"/>
    <lineage>
        <taxon>Bacteria</taxon>
        <taxon>Pseudomonadati</taxon>
        <taxon>Pseudomonadota</taxon>
        <taxon>Gammaproteobacteria</taxon>
        <taxon>Salinisphaerales</taxon>
        <taxon>Salinisphaeraceae</taxon>
        <taxon>Salinisphaera</taxon>
    </lineage>
</organism>
<dbReference type="InterPro" id="IPR007055">
    <property type="entry name" value="BON_dom"/>
</dbReference>
<dbReference type="PANTHER" id="PTHR34606">
    <property type="entry name" value="BON DOMAIN-CONTAINING PROTEIN"/>
    <property type="match status" value="1"/>
</dbReference>
<dbReference type="PROSITE" id="PS50914">
    <property type="entry name" value="BON"/>
    <property type="match status" value="1"/>
</dbReference>
<dbReference type="Gene3D" id="1.20.5.340">
    <property type="match status" value="1"/>
</dbReference>
<accession>A0ABV2B0S0</accession>
<proteinExistence type="predicted"/>
<dbReference type="Gene3D" id="3.30.1340.30">
    <property type="match status" value="1"/>
</dbReference>
<protein>
    <recommendedName>
        <fullName evidence="4">BON domain-containing protein</fullName>
    </recommendedName>
</protein>
<reference evidence="5 6" key="1">
    <citation type="submission" date="2013-03" db="EMBL/GenBank/DDBJ databases">
        <title>Salinisphaera dokdonensis CL-ES53 Genome Sequencing.</title>
        <authorList>
            <person name="Li C."/>
            <person name="Lai Q."/>
            <person name="Shao Z."/>
        </authorList>
    </citation>
    <scope>NUCLEOTIDE SEQUENCE [LARGE SCALE GENOMIC DNA]</scope>
    <source>
        <strain evidence="5 6">CL-ES53</strain>
    </source>
</reference>
<evidence type="ECO:0000313" key="6">
    <source>
        <dbReference type="Proteomes" id="UP001460888"/>
    </source>
</evidence>
<evidence type="ECO:0000259" key="4">
    <source>
        <dbReference type="PROSITE" id="PS50914"/>
    </source>
</evidence>